<comment type="caution">
    <text evidence="5">The sequence shown here is derived from an EMBL/GenBank/DDBJ whole genome shotgun (WGS) entry which is preliminary data.</text>
</comment>
<name>A0A9W9FXG9_9EURO</name>
<keyword evidence="6" id="KW-1185">Reference proteome</keyword>
<comment type="subcellular location">
    <subcellularLocation>
        <location evidence="1">Membrane</location>
        <topology evidence="1">Multi-pass membrane protein</topology>
    </subcellularLocation>
</comment>
<dbReference type="SUPFAM" id="SSF52540">
    <property type="entry name" value="P-loop containing nucleoside triphosphate hydrolases"/>
    <property type="match status" value="1"/>
</dbReference>
<organism evidence="5 6">
    <name type="scientific">Penicillium angulare</name>
    <dbReference type="NCBI Taxonomy" id="116970"/>
    <lineage>
        <taxon>Eukaryota</taxon>
        <taxon>Fungi</taxon>
        <taxon>Dikarya</taxon>
        <taxon>Ascomycota</taxon>
        <taxon>Pezizomycotina</taxon>
        <taxon>Eurotiomycetes</taxon>
        <taxon>Eurotiomycetidae</taxon>
        <taxon>Eurotiales</taxon>
        <taxon>Aspergillaceae</taxon>
        <taxon>Penicillium</taxon>
    </lineage>
</organism>
<dbReference type="InterPro" id="IPR017871">
    <property type="entry name" value="ABC_transporter-like_CS"/>
</dbReference>
<keyword evidence="3" id="KW-0677">Repeat</keyword>
<dbReference type="Proteomes" id="UP001149165">
    <property type="component" value="Unassembled WGS sequence"/>
</dbReference>
<evidence type="ECO:0000259" key="4">
    <source>
        <dbReference type="Pfam" id="PF00005"/>
    </source>
</evidence>
<dbReference type="Pfam" id="PF00005">
    <property type="entry name" value="ABC_tran"/>
    <property type="match status" value="1"/>
</dbReference>
<dbReference type="GO" id="GO:0005524">
    <property type="term" value="F:ATP binding"/>
    <property type="evidence" value="ECO:0007669"/>
    <property type="project" value="InterPro"/>
</dbReference>
<gene>
    <name evidence="5" type="ORF">N7456_004923</name>
</gene>
<evidence type="ECO:0000256" key="2">
    <source>
        <dbReference type="ARBA" id="ARBA00022448"/>
    </source>
</evidence>
<dbReference type="EMBL" id="JAPQKH010000003">
    <property type="protein sequence ID" value="KAJ5108248.1"/>
    <property type="molecule type" value="Genomic_DNA"/>
</dbReference>
<dbReference type="PANTHER" id="PTHR43394">
    <property type="entry name" value="ATP-DEPENDENT PERMEASE MDL1, MITOCHONDRIAL"/>
    <property type="match status" value="1"/>
</dbReference>
<dbReference type="GO" id="GO:0015421">
    <property type="term" value="F:ABC-type oligopeptide transporter activity"/>
    <property type="evidence" value="ECO:0007669"/>
    <property type="project" value="TreeGrafter"/>
</dbReference>
<proteinExistence type="predicted"/>
<feature type="domain" description="ABC transporter" evidence="4">
    <location>
        <begin position="27"/>
        <end position="95"/>
    </location>
</feature>
<dbReference type="Gene3D" id="3.40.50.300">
    <property type="entry name" value="P-loop containing nucleotide triphosphate hydrolases"/>
    <property type="match status" value="1"/>
</dbReference>
<accession>A0A9W9FXG9</accession>
<dbReference type="GO" id="GO:0090374">
    <property type="term" value="P:oligopeptide export from mitochondrion"/>
    <property type="evidence" value="ECO:0007669"/>
    <property type="project" value="TreeGrafter"/>
</dbReference>
<evidence type="ECO:0000313" key="6">
    <source>
        <dbReference type="Proteomes" id="UP001149165"/>
    </source>
</evidence>
<dbReference type="AlphaFoldDB" id="A0A9W9FXG9"/>
<reference evidence="5" key="2">
    <citation type="journal article" date="2023" name="IMA Fungus">
        <title>Comparative genomic study of the Penicillium genus elucidates a diverse pangenome and 15 lateral gene transfer events.</title>
        <authorList>
            <person name="Petersen C."/>
            <person name="Sorensen T."/>
            <person name="Nielsen M.R."/>
            <person name="Sondergaard T.E."/>
            <person name="Sorensen J.L."/>
            <person name="Fitzpatrick D.A."/>
            <person name="Frisvad J.C."/>
            <person name="Nielsen K.L."/>
        </authorList>
    </citation>
    <scope>NUCLEOTIDE SEQUENCE</scope>
    <source>
        <strain evidence="5">IBT 30069</strain>
    </source>
</reference>
<dbReference type="PROSITE" id="PS00211">
    <property type="entry name" value="ABC_TRANSPORTER_1"/>
    <property type="match status" value="1"/>
</dbReference>
<protein>
    <submittedName>
        <fullName evidence="5">Heavy metal tolerance protein</fullName>
    </submittedName>
</protein>
<evidence type="ECO:0000313" key="5">
    <source>
        <dbReference type="EMBL" id="KAJ5108248.1"/>
    </source>
</evidence>
<dbReference type="InterPro" id="IPR027417">
    <property type="entry name" value="P-loop_NTPase"/>
</dbReference>
<dbReference type="InterPro" id="IPR039421">
    <property type="entry name" value="Type_1_exporter"/>
</dbReference>
<reference evidence="5" key="1">
    <citation type="submission" date="2022-11" db="EMBL/GenBank/DDBJ databases">
        <authorList>
            <person name="Petersen C."/>
        </authorList>
    </citation>
    <scope>NUCLEOTIDE SEQUENCE</scope>
    <source>
        <strain evidence="5">IBT 30069</strain>
    </source>
</reference>
<dbReference type="GO" id="GO:0016887">
    <property type="term" value="F:ATP hydrolysis activity"/>
    <property type="evidence" value="ECO:0007669"/>
    <property type="project" value="InterPro"/>
</dbReference>
<dbReference type="InterPro" id="IPR003439">
    <property type="entry name" value="ABC_transporter-like_ATP-bd"/>
</dbReference>
<sequence length="171" mass="18510">MSIDSIDDANSCCKQQVIWARSGARNANPDAEDSDVYEACRAAGIHNQIVACPDGYDTRVGEQGSLLSGGEKQRVALAQTILKNTKLILMDEATAALDTCTEQHILQSLGKFTPGCTVVIVANRLSTIMHADKIMVIHGGRVAESGTHQQLLKMSSHYASLWFSQSMQPPH</sequence>
<evidence type="ECO:0000256" key="3">
    <source>
        <dbReference type="ARBA" id="ARBA00022737"/>
    </source>
</evidence>
<evidence type="ECO:0000256" key="1">
    <source>
        <dbReference type="ARBA" id="ARBA00004141"/>
    </source>
</evidence>
<dbReference type="PANTHER" id="PTHR43394:SF11">
    <property type="entry name" value="ATP-BINDING CASSETTE TRANSPORTER"/>
    <property type="match status" value="1"/>
</dbReference>
<dbReference type="OrthoDB" id="6500128at2759"/>
<dbReference type="GO" id="GO:0005743">
    <property type="term" value="C:mitochondrial inner membrane"/>
    <property type="evidence" value="ECO:0007669"/>
    <property type="project" value="TreeGrafter"/>
</dbReference>
<keyword evidence="2" id="KW-0813">Transport</keyword>